<feature type="compositionally biased region" description="Basic residues" evidence="1">
    <location>
        <begin position="8"/>
        <end position="22"/>
    </location>
</feature>
<organism evidence="2 3">
    <name type="scientific">Panicum miliaceum</name>
    <name type="common">Proso millet</name>
    <name type="synonym">Broomcorn millet</name>
    <dbReference type="NCBI Taxonomy" id="4540"/>
    <lineage>
        <taxon>Eukaryota</taxon>
        <taxon>Viridiplantae</taxon>
        <taxon>Streptophyta</taxon>
        <taxon>Embryophyta</taxon>
        <taxon>Tracheophyta</taxon>
        <taxon>Spermatophyta</taxon>
        <taxon>Magnoliopsida</taxon>
        <taxon>Liliopsida</taxon>
        <taxon>Poales</taxon>
        <taxon>Poaceae</taxon>
        <taxon>PACMAD clade</taxon>
        <taxon>Panicoideae</taxon>
        <taxon>Panicodae</taxon>
        <taxon>Paniceae</taxon>
        <taxon>Panicinae</taxon>
        <taxon>Panicum</taxon>
        <taxon>Panicum sect. Panicum</taxon>
    </lineage>
</organism>
<feature type="region of interest" description="Disordered" evidence="1">
    <location>
        <begin position="1"/>
        <end position="53"/>
    </location>
</feature>
<accession>A0A3L6S793</accession>
<evidence type="ECO:0000313" key="2">
    <source>
        <dbReference type="EMBL" id="RLN16821.1"/>
    </source>
</evidence>
<reference evidence="3" key="1">
    <citation type="journal article" date="2019" name="Nat. Commun.">
        <title>The genome of broomcorn millet.</title>
        <authorList>
            <person name="Zou C."/>
            <person name="Miki D."/>
            <person name="Li D."/>
            <person name="Tang Q."/>
            <person name="Xiao L."/>
            <person name="Rajput S."/>
            <person name="Deng P."/>
            <person name="Jia W."/>
            <person name="Huang R."/>
            <person name="Zhang M."/>
            <person name="Sun Y."/>
            <person name="Hu J."/>
            <person name="Fu X."/>
            <person name="Schnable P.S."/>
            <person name="Li F."/>
            <person name="Zhang H."/>
            <person name="Feng B."/>
            <person name="Zhu X."/>
            <person name="Liu R."/>
            <person name="Schnable J.C."/>
            <person name="Zhu J.-K."/>
            <person name="Zhang H."/>
        </authorList>
    </citation>
    <scope>NUCLEOTIDE SEQUENCE [LARGE SCALE GENOMIC DNA]</scope>
</reference>
<protein>
    <submittedName>
        <fullName evidence="2">Uncharacterized protein</fullName>
    </submittedName>
</protein>
<gene>
    <name evidence="2" type="ORF">C2845_PM02G40050</name>
</gene>
<proteinExistence type="predicted"/>
<evidence type="ECO:0000256" key="1">
    <source>
        <dbReference type="SAM" id="MobiDB-lite"/>
    </source>
</evidence>
<comment type="caution">
    <text evidence="2">The sequence shown here is derived from an EMBL/GenBank/DDBJ whole genome shotgun (WGS) entry which is preliminary data.</text>
</comment>
<sequence>MAGESQARRRSWRTTSRRHRARASPTSTSSRGLVGGACKTFPSPRERCRRGRTRCTTEGPARVLLWMNSLEPTATGRKQRGIFVSKQDW</sequence>
<evidence type="ECO:0000313" key="3">
    <source>
        <dbReference type="Proteomes" id="UP000275267"/>
    </source>
</evidence>
<name>A0A3L6S793_PANMI</name>
<dbReference type="EMBL" id="PQIB02000005">
    <property type="protein sequence ID" value="RLN16821.1"/>
    <property type="molecule type" value="Genomic_DNA"/>
</dbReference>
<dbReference type="Proteomes" id="UP000275267">
    <property type="component" value="Unassembled WGS sequence"/>
</dbReference>
<keyword evidence="3" id="KW-1185">Reference proteome</keyword>
<dbReference type="AlphaFoldDB" id="A0A3L6S793"/>